<evidence type="ECO:0000313" key="4">
    <source>
        <dbReference type="Proteomes" id="UP001210211"/>
    </source>
</evidence>
<dbReference type="InterPro" id="IPR050942">
    <property type="entry name" value="F-box_BR-signaling"/>
</dbReference>
<evidence type="ECO:0000313" key="3">
    <source>
        <dbReference type="EMBL" id="KAJ3686453.1"/>
    </source>
</evidence>
<organism evidence="3 4">
    <name type="scientific">Rhynchospora tenuis</name>
    <dbReference type="NCBI Taxonomy" id="198213"/>
    <lineage>
        <taxon>Eukaryota</taxon>
        <taxon>Viridiplantae</taxon>
        <taxon>Streptophyta</taxon>
        <taxon>Embryophyta</taxon>
        <taxon>Tracheophyta</taxon>
        <taxon>Spermatophyta</taxon>
        <taxon>Magnoliopsida</taxon>
        <taxon>Liliopsida</taxon>
        <taxon>Poales</taxon>
        <taxon>Cyperaceae</taxon>
        <taxon>Cyperoideae</taxon>
        <taxon>Rhynchosporeae</taxon>
        <taxon>Rhynchospora</taxon>
    </lineage>
</organism>
<dbReference type="Gene3D" id="1.20.1280.50">
    <property type="match status" value="1"/>
</dbReference>
<evidence type="ECO:0000259" key="1">
    <source>
        <dbReference type="Pfam" id="PF00646"/>
    </source>
</evidence>
<dbReference type="AlphaFoldDB" id="A0AAD5Z3Z9"/>
<dbReference type="PANTHER" id="PTHR44259">
    <property type="entry name" value="OS07G0183000 PROTEIN-RELATED"/>
    <property type="match status" value="1"/>
</dbReference>
<evidence type="ECO:0008006" key="5">
    <source>
        <dbReference type="Google" id="ProtNLM"/>
    </source>
</evidence>
<comment type="caution">
    <text evidence="3">The sequence shown here is derived from an EMBL/GenBank/DDBJ whole genome shotgun (WGS) entry which is preliminary data.</text>
</comment>
<dbReference type="InterPro" id="IPR005174">
    <property type="entry name" value="KIB1-4_b-propeller"/>
</dbReference>
<dbReference type="Proteomes" id="UP001210211">
    <property type="component" value="Unassembled WGS sequence"/>
</dbReference>
<dbReference type="InterPro" id="IPR001810">
    <property type="entry name" value="F-box_dom"/>
</dbReference>
<accession>A0AAD5Z3Z9</accession>
<proteinExistence type="predicted"/>
<dbReference type="Pfam" id="PF00646">
    <property type="entry name" value="F-box"/>
    <property type="match status" value="1"/>
</dbReference>
<dbReference type="EMBL" id="JAMRDG010000002">
    <property type="protein sequence ID" value="KAJ3686453.1"/>
    <property type="molecule type" value="Genomic_DNA"/>
</dbReference>
<dbReference type="PANTHER" id="PTHR44259:SF113">
    <property type="entry name" value="OS06G0659700 PROTEIN"/>
    <property type="match status" value="1"/>
</dbReference>
<feature type="domain" description="F-box" evidence="1">
    <location>
        <begin position="4"/>
        <end position="41"/>
    </location>
</feature>
<sequence>MVSWSDMTNDVLQHITSFLPFPDHYRFGAVCKNWRLVFKQRRCPPAPQLPWLVLEEESQTKKRKFYSLSDAKHYSIEIPELHGRYICGSSHGWLFAVDIKITGILINPFTRECYELPPFLAFSNNVDVTTLIEKVPSDYTGGPRDYTFEEMQVGIVCKAILSHDPKERSDFTAMILFGQMNSPAFWRLSDSSWTVVDGPNCRMEDVVCFKGNFYVISVMNKLYVVDFEPIPKLIEVGPPIGKEGRPYQTYLMDFDGYMLLIERFCRYVEHEVPVTVRFNVIEPNLEEDRLYEWFGIDDCAVFLGRNSSIFVDSSHLQMCKKNSIYFTHLTESYCGDEFGCYDLGVFNMTDETISTFYSAEVFPRRVGSPVWLTPNPSKRKLSKDPTWLLLHSCLIEIGNK</sequence>
<dbReference type="Pfam" id="PF03478">
    <property type="entry name" value="Beta-prop_KIB1-4"/>
    <property type="match status" value="1"/>
</dbReference>
<dbReference type="CDD" id="cd09917">
    <property type="entry name" value="F-box_SF"/>
    <property type="match status" value="1"/>
</dbReference>
<evidence type="ECO:0000259" key="2">
    <source>
        <dbReference type="Pfam" id="PF03478"/>
    </source>
</evidence>
<reference evidence="3 4" key="1">
    <citation type="journal article" date="2022" name="Cell">
        <title>Repeat-based holocentromeres influence genome architecture and karyotype evolution.</title>
        <authorList>
            <person name="Hofstatter P.G."/>
            <person name="Thangavel G."/>
            <person name="Lux T."/>
            <person name="Neumann P."/>
            <person name="Vondrak T."/>
            <person name="Novak P."/>
            <person name="Zhang M."/>
            <person name="Costa L."/>
            <person name="Castellani M."/>
            <person name="Scott A."/>
            <person name="Toegelov H."/>
            <person name="Fuchs J."/>
            <person name="Mata-Sucre Y."/>
            <person name="Dias Y."/>
            <person name="Vanzela A.L.L."/>
            <person name="Huettel B."/>
            <person name="Almeida C.C.S."/>
            <person name="Simkova H."/>
            <person name="Souza G."/>
            <person name="Pedrosa-Harand A."/>
            <person name="Macas J."/>
            <person name="Mayer K.F.X."/>
            <person name="Houben A."/>
            <person name="Marques A."/>
        </authorList>
    </citation>
    <scope>NUCLEOTIDE SEQUENCE [LARGE SCALE GENOMIC DNA]</scope>
    <source>
        <strain evidence="3">RhyTen1mFocal</strain>
    </source>
</reference>
<dbReference type="SUPFAM" id="SSF81383">
    <property type="entry name" value="F-box domain"/>
    <property type="match status" value="1"/>
</dbReference>
<dbReference type="InterPro" id="IPR036047">
    <property type="entry name" value="F-box-like_dom_sf"/>
</dbReference>
<protein>
    <recommendedName>
        <fullName evidence="5">F-box domain-containing protein</fullName>
    </recommendedName>
</protein>
<feature type="domain" description="KIB1-4 beta-propeller" evidence="2">
    <location>
        <begin position="65"/>
        <end position="347"/>
    </location>
</feature>
<gene>
    <name evidence="3" type="ORF">LUZ61_015617</name>
</gene>
<name>A0AAD5Z3Z9_9POAL</name>
<keyword evidence="4" id="KW-1185">Reference proteome</keyword>